<comment type="caution">
    <text evidence="2">The sequence shown here is derived from an EMBL/GenBank/DDBJ whole genome shotgun (WGS) entry which is preliminary data.</text>
</comment>
<dbReference type="InterPro" id="IPR002035">
    <property type="entry name" value="VWF_A"/>
</dbReference>
<accession>A0A8J7TK99</accession>
<dbReference type="Proteomes" id="UP000664277">
    <property type="component" value="Unassembled WGS sequence"/>
</dbReference>
<dbReference type="SUPFAM" id="SSF53300">
    <property type="entry name" value="vWA-like"/>
    <property type="match status" value="1"/>
</dbReference>
<dbReference type="Gene3D" id="3.40.50.410">
    <property type="entry name" value="von Willebrand factor, type A domain"/>
    <property type="match status" value="1"/>
</dbReference>
<gene>
    <name evidence="2" type="ORF">J0M35_02775</name>
</gene>
<proteinExistence type="predicted"/>
<organism evidence="2 3">
    <name type="scientific">Candidatus Obscuribacter phosphatis</name>
    <dbReference type="NCBI Taxonomy" id="1906157"/>
    <lineage>
        <taxon>Bacteria</taxon>
        <taxon>Bacillati</taxon>
        <taxon>Candidatus Melainabacteria</taxon>
        <taxon>Candidatus Obscuribacterales</taxon>
        <taxon>Candidatus Obscuribacteraceae</taxon>
        <taxon>Candidatus Obscuribacter</taxon>
    </lineage>
</organism>
<dbReference type="InterPro" id="IPR036465">
    <property type="entry name" value="vWFA_dom_sf"/>
</dbReference>
<evidence type="ECO:0000313" key="3">
    <source>
        <dbReference type="Proteomes" id="UP000664277"/>
    </source>
</evidence>
<reference evidence="2" key="1">
    <citation type="submission" date="2021-02" db="EMBL/GenBank/DDBJ databases">
        <title>Genome-Resolved Metagenomics of a Microbial Community Performing Photosynthetic Biological Nutrient Removal.</title>
        <authorList>
            <person name="Mcdaniel E.A."/>
        </authorList>
    </citation>
    <scope>NUCLEOTIDE SEQUENCE</scope>
    <source>
        <strain evidence="2">UWPOB_OBS1</strain>
    </source>
</reference>
<name>A0A8J7TK99_9BACT</name>
<sequence length="311" mass="34995">MGHKSERPVEPFSDLHVEHGHVRATLLHDPTVEGLDMAIYMDGSASMSGDYAYKKKYNNLIDWFFGRNEVQLPNNVEPQVQWMLEYLATKDRNGLLRVGYWACGPHGKDIELVGELKGVDVQSYKFPGPTFQGKSTNLAPALKDYIVYLRKQMHLGARRGCAVFVTDGEIHDEDDVRRYCNEIAKEINKGTLPKINFILVGVGQGVNEEQMEEICHVEYPGIGHLWCHRIAEEINEVAELVAVLVDESMTVAGGGKITDDKGKVLKLYESRLPAVLEFQIPEGAKSFTLEINGQKFTQPIPEDDDDDDDHH</sequence>
<dbReference type="EMBL" id="JAFLCK010000002">
    <property type="protein sequence ID" value="MBN8659259.1"/>
    <property type="molecule type" value="Genomic_DNA"/>
</dbReference>
<protein>
    <recommendedName>
        <fullName evidence="1">VWFA domain-containing protein</fullName>
    </recommendedName>
</protein>
<evidence type="ECO:0000259" key="1">
    <source>
        <dbReference type="PROSITE" id="PS50234"/>
    </source>
</evidence>
<evidence type="ECO:0000313" key="2">
    <source>
        <dbReference type="EMBL" id="MBN8659259.1"/>
    </source>
</evidence>
<dbReference type="AlphaFoldDB" id="A0A8J7TK99"/>
<dbReference type="PROSITE" id="PS50234">
    <property type="entry name" value="VWFA"/>
    <property type="match status" value="1"/>
</dbReference>
<feature type="domain" description="VWFA" evidence="1">
    <location>
        <begin position="36"/>
        <end position="241"/>
    </location>
</feature>